<dbReference type="PANTHER" id="PTHR43667:SF2">
    <property type="entry name" value="FATTY ACID C-METHYL TRANSFERASE"/>
    <property type="match status" value="1"/>
</dbReference>
<keyword evidence="4" id="KW-0949">S-adenosyl-L-methionine</keyword>
<evidence type="ECO:0000256" key="4">
    <source>
        <dbReference type="ARBA" id="ARBA00022691"/>
    </source>
</evidence>
<dbReference type="CDD" id="cd02440">
    <property type="entry name" value="AdoMet_MTases"/>
    <property type="match status" value="1"/>
</dbReference>
<dbReference type="SUPFAM" id="SSF53335">
    <property type="entry name" value="S-adenosyl-L-methionine-dependent methyltransferases"/>
    <property type="match status" value="1"/>
</dbReference>
<dbReference type="PATRIC" id="fig|1623450.3.peg.1393"/>
<evidence type="ECO:0000256" key="2">
    <source>
        <dbReference type="ARBA" id="ARBA00022603"/>
    </source>
</evidence>
<dbReference type="EMBL" id="CP011002">
    <property type="protein sequence ID" value="AKO66384.1"/>
    <property type="molecule type" value="Genomic_DNA"/>
</dbReference>
<sequence>MLKKLLFSNLKHLKHADLVIYDGDKKHVFGLKKEPLKAEIVVKDQAFYKYIIFGGSIGASEAYMNGYWSSPNLTNVIRVFAVNQQLTEKLETKFNFFIKPLFKLIHYLNKNSIKNSERNISAHYDLSNDFFKLFLDETMMYSSAIFENKSQSLHRASLNKLDIICKKLQLKKTDHIIEIGTGWGGFATYAAEKYGCKVTTTTISRQQYNFAKELIKKKGLTKQINLLFKDYRHLSGQFDKLVSIEMIEAVGHHYYPEYFKQVSSLLKPTGMGLIQAITIRDQRYKQAIKTVDFIQKYIFPGSCIPSIDTIQSTITRHTDLIISDLENINAHYAKTLTLWQKSFNKNSKKIMSLGFDERFMKMWNYYFSYCAGGFHERSINDFHILLSKPLNRLPQNEKDLL</sequence>
<evidence type="ECO:0000313" key="7">
    <source>
        <dbReference type="EMBL" id="AKO66384.1"/>
    </source>
</evidence>
<keyword evidence="8" id="KW-1185">Reference proteome</keyword>
<reference evidence="7 8" key="1">
    <citation type="submission" date="2015-03" db="EMBL/GenBank/DDBJ databases">
        <title>Comparative analysis of the OM43 clade including a novel species from Red Sea uncovers genomic and metabolic diversity among marine methylotrophs.</title>
        <authorList>
            <person name="Jimenez-Infante F."/>
            <person name="Ngugi D.K."/>
            <person name="Vinu M."/>
            <person name="Alam I."/>
            <person name="Kamau A."/>
            <person name="Blom J."/>
            <person name="Bajic V.B."/>
            <person name="Stingl U."/>
        </authorList>
    </citation>
    <scope>NUCLEOTIDE SEQUENCE [LARGE SCALE GENOMIC DNA]</scope>
    <source>
        <strain evidence="7 8">MBRSH7</strain>
    </source>
</reference>
<dbReference type="InterPro" id="IPR050723">
    <property type="entry name" value="CFA/CMAS"/>
</dbReference>
<organism evidence="7 8">
    <name type="scientific">Methylophilales bacterium MBRS-H7</name>
    <dbReference type="NCBI Taxonomy" id="1623450"/>
    <lineage>
        <taxon>Bacteria</taxon>
        <taxon>Pseudomonadati</taxon>
        <taxon>Pseudomonadota</taxon>
        <taxon>Betaproteobacteria</taxon>
        <taxon>Nitrosomonadales</taxon>
        <taxon>OM43 clade</taxon>
    </lineage>
</organism>
<evidence type="ECO:0000256" key="1">
    <source>
        <dbReference type="ARBA" id="ARBA00010815"/>
    </source>
</evidence>
<dbReference type="GO" id="GO:0008610">
    <property type="term" value="P:lipid biosynthetic process"/>
    <property type="evidence" value="ECO:0007669"/>
    <property type="project" value="InterPro"/>
</dbReference>
<dbReference type="Gene3D" id="3.40.50.150">
    <property type="entry name" value="Vaccinia Virus protein VP39"/>
    <property type="match status" value="1"/>
</dbReference>
<dbReference type="Pfam" id="PF02353">
    <property type="entry name" value="CMAS"/>
    <property type="match status" value="1"/>
</dbReference>
<dbReference type="PIRSF" id="PIRSF003085">
    <property type="entry name" value="CMAS"/>
    <property type="match status" value="1"/>
</dbReference>
<gene>
    <name evidence="7" type="ORF">VI33_06975</name>
</gene>
<evidence type="ECO:0000256" key="3">
    <source>
        <dbReference type="ARBA" id="ARBA00022679"/>
    </source>
</evidence>
<dbReference type="Proteomes" id="UP000066549">
    <property type="component" value="Chromosome"/>
</dbReference>
<dbReference type="GO" id="GO:0008168">
    <property type="term" value="F:methyltransferase activity"/>
    <property type="evidence" value="ECO:0007669"/>
    <property type="project" value="UniProtKB-KW"/>
</dbReference>
<evidence type="ECO:0000313" key="8">
    <source>
        <dbReference type="Proteomes" id="UP000066549"/>
    </source>
</evidence>
<dbReference type="AlphaFoldDB" id="A0A0H4J0Q2"/>
<keyword evidence="5" id="KW-0443">Lipid metabolism</keyword>
<dbReference type="PANTHER" id="PTHR43667">
    <property type="entry name" value="CYCLOPROPANE-FATTY-ACYL-PHOSPHOLIPID SYNTHASE"/>
    <property type="match status" value="1"/>
</dbReference>
<evidence type="ECO:0000256" key="5">
    <source>
        <dbReference type="ARBA" id="ARBA00023098"/>
    </source>
</evidence>
<dbReference type="InterPro" id="IPR029063">
    <property type="entry name" value="SAM-dependent_MTases_sf"/>
</dbReference>
<keyword evidence="3" id="KW-0808">Transferase</keyword>
<accession>A0A0H4J0Q2</accession>
<evidence type="ECO:0000256" key="6">
    <source>
        <dbReference type="PIRSR" id="PIRSR003085-1"/>
    </source>
</evidence>
<feature type="active site" evidence="6">
    <location>
        <position position="370"/>
    </location>
</feature>
<name>A0A0H4J0Q2_9PROT</name>
<comment type="similarity">
    <text evidence="1">Belongs to the CFA/CMAS family.</text>
</comment>
<proteinExistence type="inferred from homology"/>
<dbReference type="OrthoDB" id="9782855at2"/>
<dbReference type="GO" id="GO:0032259">
    <property type="term" value="P:methylation"/>
    <property type="evidence" value="ECO:0007669"/>
    <property type="project" value="UniProtKB-KW"/>
</dbReference>
<protein>
    <submittedName>
        <fullName evidence="7">Cyclopropane-fatty-acyl-phospholipid synthase</fullName>
    </submittedName>
</protein>
<keyword evidence="2" id="KW-0489">Methyltransferase</keyword>
<dbReference type="InterPro" id="IPR003333">
    <property type="entry name" value="CMAS"/>
</dbReference>